<name>A0A432X1I1_9GAMM</name>
<dbReference type="PANTHER" id="PTHR30329">
    <property type="entry name" value="STATOR ELEMENT OF FLAGELLAR MOTOR COMPLEX"/>
    <property type="match status" value="1"/>
</dbReference>
<sequence>MAALPAIEKKCPKCPPKGLAPWMATFADLMALLMCFFVLLLAFSEMDVLRFKQIAGSMKFAFGVQNKIEVTDIPRGTSVVALEFRPGRPDPTPIETIQQQTIDMTQQSLQFQDGEDNAQGGTAFEEGGDATLDETTGGDTQQVSEQQNNQELLELMMRLENELAEELDQGAIELEQLGQQILIRVNEQGTFPQGSAFLQPQFKPVIRKIAEVIGDIPGEVTISGHTDNQVIRSEMHSSNWDLSSKRAVSVAEEMARSGAFNTNRMTIMGYADTRPLVPNNSPDNRRRNRRVEIAIMQGKARESAPISTSNE</sequence>
<keyword evidence="12" id="KW-1185">Reference proteome</keyword>
<dbReference type="PROSITE" id="PS51123">
    <property type="entry name" value="OMPA_2"/>
    <property type="match status" value="1"/>
</dbReference>
<evidence type="ECO:0000256" key="1">
    <source>
        <dbReference type="ARBA" id="ARBA00004162"/>
    </source>
</evidence>
<keyword evidence="5 9" id="KW-1133">Transmembrane helix</keyword>
<dbReference type="InterPro" id="IPR025713">
    <property type="entry name" value="MotB-like_N_dom"/>
</dbReference>
<dbReference type="NCBIfam" id="NF006508">
    <property type="entry name" value="PRK08944.1"/>
    <property type="match status" value="1"/>
</dbReference>
<keyword evidence="4 9" id="KW-0812">Transmembrane</keyword>
<dbReference type="GO" id="GO:0005886">
    <property type="term" value="C:plasma membrane"/>
    <property type="evidence" value="ECO:0007669"/>
    <property type="project" value="UniProtKB-SubCell"/>
</dbReference>
<dbReference type="AlphaFoldDB" id="A0A432X1I1"/>
<keyword evidence="3" id="KW-1003">Cell membrane</keyword>
<evidence type="ECO:0000256" key="3">
    <source>
        <dbReference type="ARBA" id="ARBA00022475"/>
    </source>
</evidence>
<feature type="region of interest" description="Disordered" evidence="8">
    <location>
        <begin position="112"/>
        <end position="143"/>
    </location>
</feature>
<dbReference type="Pfam" id="PF00691">
    <property type="entry name" value="OmpA"/>
    <property type="match status" value="1"/>
</dbReference>
<evidence type="ECO:0000256" key="5">
    <source>
        <dbReference type="ARBA" id="ARBA00022989"/>
    </source>
</evidence>
<dbReference type="SUPFAM" id="SSF103088">
    <property type="entry name" value="OmpA-like"/>
    <property type="match status" value="1"/>
</dbReference>
<accession>A0A432X1I1</accession>
<organism evidence="11 12">
    <name type="scientific">Aliidiomarina taiwanensis</name>
    <dbReference type="NCBI Taxonomy" id="946228"/>
    <lineage>
        <taxon>Bacteria</taxon>
        <taxon>Pseudomonadati</taxon>
        <taxon>Pseudomonadota</taxon>
        <taxon>Gammaproteobacteria</taxon>
        <taxon>Alteromonadales</taxon>
        <taxon>Idiomarinaceae</taxon>
        <taxon>Aliidiomarina</taxon>
    </lineage>
</organism>
<protein>
    <submittedName>
        <fullName evidence="11">Flagellar motor protein MotB</fullName>
    </submittedName>
</protein>
<comment type="subcellular location">
    <subcellularLocation>
        <location evidence="1">Cell membrane</location>
        <topology evidence="1">Single-pass membrane protein</topology>
    </subcellularLocation>
</comment>
<comment type="caution">
    <text evidence="11">The sequence shown here is derived from an EMBL/GenBank/DDBJ whole genome shotgun (WGS) entry which is preliminary data.</text>
</comment>
<evidence type="ECO:0000256" key="7">
    <source>
        <dbReference type="PROSITE-ProRule" id="PRU00473"/>
    </source>
</evidence>
<dbReference type="PANTHER" id="PTHR30329:SF21">
    <property type="entry name" value="LIPOPROTEIN YIAD-RELATED"/>
    <property type="match status" value="1"/>
</dbReference>
<keyword evidence="6 7" id="KW-0472">Membrane</keyword>
<keyword evidence="11" id="KW-0282">Flagellum</keyword>
<keyword evidence="11" id="KW-0966">Cell projection</keyword>
<feature type="compositionally biased region" description="Polar residues" evidence="8">
    <location>
        <begin position="133"/>
        <end position="143"/>
    </location>
</feature>
<dbReference type="InterPro" id="IPR036737">
    <property type="entry name" value="OmpA-like_sf"/>
</dbReference>
<reference evidence="11 12" key="1">
    <citation type="journal article" date="2011" name="Front. Microbiol.">
        <title>Genomic signatures of strain selection and enhancement in Bacillus atrophaeus var. globigii, a historical biowarfare simulant.</title>
        <authorList>
            <person name="Gibbons H.S."/>
            <person name="Broomall S.M."/>
            <person name="McNew L.A."/>
            <person name="Daligault H."/>
            <person name="Chapman C."/>
            <person name="Bruce D."/>
            <person name="Karavis M."/>
            <person name="Krepps M."/>
            <person name="McGregor P.A."/>
            <person name="Hong C."/>
            <person name="Park K.H."/>
            <person name="Akmal A."/>
            <person name="Feldman A."/>
            <person name="Lin J.S."/>
            <person name="Chang W.E."/>
            <person name="Higgs B.W."/>
            <person name="Demirev P."/>
            <person name="Lindquist J."/>
            <person name="Liem A."/>
            <person name="Fochler E."/>
            <person name="Read T.D."/>
            <person name="Tapia R."/>
            <person name="Johnson S."/>
            <person name="Bishop-Lilly K.A."/>
            <person name="Detter C."/>
            <person name="Han C."/>
            <person name="Sozhamannan S."/>
            <person name="Rosenzweig C.N."/>
            <person name="Skowronski E.W."/>
        </authorList>
    </citation>
    <scope>NUCLEOTIDE SEQUENCE [LARGE SCALE GENOMIC DNA]</scope>
    <source>
        <strain evidence="11 12">AIT1</strain>
    </source>
</reference>
<evidence type="ECO:0000313" key="12">
    <source>
        <dbReference type="Proteomes" id="UP000286976"/>
    </source>
</evidence>
<dbReference type="EMBL" id="PIPQ01000004">
    <property type="protein sequence ID" value="RUO40118.1"/>
    <property type="molecule type" value="Genomic_DNA"/>
</dbReference>
<feature type="domain" description="OmpA-like" evidence="10">
    <location>
        <begin position="178"/>
        <end position="299"/>
    </location>
</feature>
<evidence type="ECO:0000256" key="8">
    <source>
        <dbReference type="SAM" id="MobiDB-lite"/>
    </source>
</evidence>
<comment type="similarity">
    <text evidence="2">Belongs to the MotB family.</text>
</comment>
<dbReference type="Pfam" id="PF13677">
    <property type="entry name" value="MotB_plug"/>
    <property type="match status" value="1"/>
</dbReference>
<evidence type="ECO:0000259" key="10">
    <source>
        <dbReference type="PROSITE" id="PS51123"/>
    </source>
</evidence>
<evidence type="ECO:0000256" key="9">
    <source>
        <dbReference type="SAM" id="Phobius"/>
    </source>
</evidence>
<dbReference type="RefSeq" id="WP_126757602.1">
    <property type="nucleotide sequence ID" value="NZ_PIPQ01000004.1"/>
</dbReference>
<dbReference type="CDD" id="cd07185">
    <property type="entry name" value="OmpA_C-like"/>
    <property type="match status" value="1"/>
</dbReference>
<evidence type="ECO:0000256" key="2">
    <source>
        <dbReference type="ARBA" id="ARBA00008914"/>
    </source>
</evidence>
<feature type="transmembrane region" description="Helical" evidence="9">
    <location>
        <begin position="22"/>
        <end position="43"/>
    </location>
</feature>
<dbReference type="OrthoDB" id="9815217at2"/>
<dbReference type="Gene3D" id="3.30.1330.60">
    <property type="entry name" value="OmpA-like domain"/>
    <property type="match status" value="1"/>
</dbReference>
<evidence type="ECO:0000256" key="4">
    <source>
        <dbReference type="ARBA" id="ARBA00022692"/>
    </source>
</evidence>
<dbReference type="Proteomes" id="UP000286976">
    <property type="component" value="Unassembled WGS sequence"/>
</dbReference>
<keyword evidence="11" id="KW-0969">Cilium</keyword>
<gene>
    <name evidence="11" type="primary">motB</name>
    <name evidence="11" type="ORF">CWE15_08210</name>
</gene>
<proteinExistence type="inferred from homology"/>
<evidence type="ECO:0000256" key="6">
    <source>
        <dbReference type="ARBA" id="ARBA00023136"/>
    </source>
</evidence>
<evidence type="ECO:0000313" key="11">
    <source>
        <dbReference type="EMBL" id="RUO40118.1"/>
    </source>
</evidence>
<dbReference type="InterPro" id="IPR006665">
    <property type="entry name" value="OmpA-like"/>
</dbReference>
<dbReference type="InterPro" id="IPR050330">
    <property type="entry name" value="Bact_OuterMem_StrucFunc"/>
</dbReference>